<feature type="chain" id="PRO_5002867620" evidence="2">
    <location>
        <begin position="27"/>
        <end position="117"/>
    </location>
</feature>
<dbReference type="HOGENOM" id="CLU_142643_1_1_1"/>
<keyword evidence="2" id="KW-0732">Signal</keyword>
<dbReference type="AlphaFoldDB" id="B8AV37"/>
<dbReference type="InterPro" id="IPR003854">
    <property type="entry name" value="GASA"/>
</dbReference>
<dbReference type="STRING" id="39946.B8AV37"/>
<feature type="signal peptide" evidence="2">
    <location>
        <begin position="1"/>
        <end position="26"/>
    </location>
</feature>
<gene>
    <name evidence="3" type="ORF">OsI_16229</name>
</gene>
<comment type="similarity">
    <text evidence="1">Belongs to the GASA family.</text>
</comment>
<evidence type="ECO:0000313" key="4">
    <source>
        <dbReference type="Proteomes" id="UP000007015"/>
    </source>
</evidence>
<dbReference type="Pfam" id="PF02704">
    <property type="entry name" value="GASA"/>
    <property type="match status" value="1"/>
</dbReference>
<keyword evidence="4" id="KW-1185">Reference proteome</keyword>
<organism evidence="3 4">
    <name type="scientific">Oryza sativa subsp. indica</name>
    <name type="common">Rice</name>
    <dbReference type="NCBI Taxonomy" id="39946"/>
    <lineage>
        <taxon>Eukaryota</taxon>
        <taxon>Viridiplantae</taxon>
        <taxon>Streptophyta</taxon>
        <taxon>Embryophyta</taxon>
        <taxon>Tracheophyta</taxon>
        <taxon>Spermatophyta</taxon>
        <taxon>Magnoliopsida</taxon>
        <taxon>Liliopsida</taxon>
        <taxon>Poales</taxon>
        <taxon>Poaceae</taxon>
        <taxon>BOP clade</taxon>
        <taxon>Oryzoideae</taxon>
        <taxon>Oryzeae</taxon>
        <taxon>Oryzinae</taxon>
        <taxon>Oryza</taxon>
        <taxon>Oryza sativa</taxon>
    </lineage>
</organism>
<dbReference type="Proteomes" id="UP000007015">
    <property type="component" value="Chromosome 4"/>
</dbReference>
<protein>
    <submittedName>
        <fullName evidence="3">Uncharacterized protein</fullName>
    </submittedName>
</protein>
<reference evidence="3 4" key="1">
    <citation type="journal article" date="2005" name="PLoS Biol.">
        <title>The genomes of Oryza sativa: a history of duplications.</title>
        <authorList>
            <person name="Yu J."/>
            <person name="Wang J."/>
            <person name="Lin W."/>
            <person name="Li S."/>
            <person name="Li H."/>
            <person name="Zhou J."/>
            <person name="Ni P."/>
            <person name="Dong W."/>
            <person name="Hu S."/>
            <person name="Zeng C."/>
            <person name="Zhang J."/>
            <person name="Zhang Y."/>
            <person name="Li R."/>
            <person name="Xu Z."/>
            <person name="Li S."/>
            <person name="Li X."/>
            <person name="Zheng H."/>
            <person name="Cong L."/>
            <person name="Lin L."/>
            <person name="Yin J."/>
            <person name="Geng J."/>
            <person name="Li G."/>
            <person name="Shi J."/>
            <person name="Liu J."/>
            <person name="Lv H."/>
            <person name="Li J."/>
            <person name="Wang J."/>
            <person name="Deng Y."/>
            <person name="Ran L."/>
            <person name="Shi X."/>
            <person name="Wang X."/>
            <person name="Wu Q."/>
            <person name="Li C."/>
            <person name="Ren X."/>
            <person name="Wang J."/>
            <person name="Wang X."/>
            <person name="Li D."/>
            <person name="Liu D."/>
            <person name="Zhang X."/>
            <person name="Ji Z."/>
            <person name="Zhao W."/>
            <person name="Sun Y."/>
            <person name="Zhang Z."/>
            <person name="Bao J."/>
            <person name="Han Y."/>
            <person name="Dong L."/>
            <person name="Ji J."/>
            <person name="Chen P."/>
            <person name="Wu S."/>
            <person name="Liu J."/>
            <person name="Xiao Y."/>
            <person name="Bu D."/>
            <person name="Tan J."/>
            <person name="Yang L."/>
            <person name="Ye C."/>
            <person name="Zhang J."/>
            <person name="Xu J."/>
            <person name="Zhou Y."/>
            <person name="Yu Y."/>
            <person name="Zhang B."/>
            <person name="Zhuang S."/>
            <person name="Wei H."/>
            <person name="Liu B."/>
            <person name="Lei M."/>
            <person name="Yu H."/>
            <person name="Li Y."/>
            <person name="Xu H."/>
            <person name="Wei S."/>
            <person name="He X."/>
            <person name="Fang L."/>
            <person name="Zhang Z."/>
            <person name="Zhang Y."/>
            <person name="Huang X."/>
            <person name="Su Z."/>
            <person name="Tong W."/>
            <person name="Li J."/>
            <person name="Tong Z."/>
            <person name="Li S."/>
            <person name="Ye J."/>
            <person name="Wang L."/>
            <person name="Fang L."/>
            <person name="Lei T."/>
            <person name="Chen C."/>
            <person name="Chen H."/>
            <person name="Xu Z."/>
            <person name="Li H."/>
            <person name="Huang H."/>
            <person name="Zhang F."/>
            <person name="Xu H."/>
            <person name="Li N."/>
            <person name="Zhao C."/>
            <person name="Li S."/>
            <person name="Dong L."/>
            <person name="Huang Y."/>
            <person name="Li L."/>
            <person name="Xi Y."/>
            <person name="Qi Q."/>
            <person name="Li W."/>
            <person name="Zhang B."/>
            <person name="Hu W."/>
            <person name="Zhang Y."/>
            <person name="Tian X."/>
            <person name="Jiao Y."/>
            <person name="Liang X."/>
            <person name="Jin J."/>
            <person name="Gao L."/>
            <person name="Zheng W."/>
            <person name="Hao B."/>
            <person name="Liu S."/>
            <person name="Wang W."/>
            <person name="Yuan L."/>
            <person name="Cao M."/>
            <person name="McDermott J."/>
            <person name="Samudrala R."/>
            <person name="Wang J."/>
            <person name="Wong G.K."/>
            <person name="Yang H."/>
        </authorList>
    </citation>
    <scope>NUCLEOTIDE SEQUENCE [LARGE SCALE GENOMIC DNA]</scope>
    <source>
        <strain evidence="4">cv. 93-11</strain>
    </source>
</reference>
<evidence type="ECO:0000313" key="3">
    <source>
        <dbReference type="EMBL" id="EEC77433.1"/>
    </source>
</evidence>
<dbReference type="EMBL" id="CM000129">
    <property type="protein sequence ID" value="EEC77433.1"/>
    <property type="molecule type" value="Genomic_DNA"/>
</dbReference>
<dbReference type="Gramene" id="BGIOSGA014932-TA">
    <property type="protein sequence ID" value="BGIOSGA014932-PA"/>
    <property type="gene ID" value="BGIOSGA014932"/>
</dbReference>
<evidence type="ECO:0000256" key="1">
    <source>
        <dbReference type="ARBA" id="ARBA00010582"/>
    </source>
</evidence>
<dbReference type="OMA" id="RNPRNLC"/>
<name>B8AV37_ORYSI</name>
<sequence length="117" mass="12472">MAPGKLAVFALLASLLLLNTIKLAECMVACILYGADYPPAPPLGPPPHKIVDPGKVYCVGACDARCSEHSHKKRCSRSCLTCCSACRCVPAGTAGNRETCGRCYTDWVSHNNMTKCP</sequence>
<evidence type="ECO:0000256" key="2">
    <source>
        <dbReference type="SAM" id="SignalP"/>
    </source>
</evidence>
<proteinExistence type="inferred from homology"/>
<accession>B8AV37</accession>
<dbReference type="PANTHER" id="PTHR23201">
    <property type="entry name" value="EXTENSIN, PROLINE-RICH PROTEIN"/>
    <property type="match status" value="1"/>
</dbReference>
<dbReference type="PANTHER" id="PTHR23201:SF149">
    <property type="entry name" value="GIBBERELLIN STIMULATED TRANSCRIPT RELATED PROTEIN 2"/>
    <property type="match status" value="1"/>
</dbReference>